<reference evidence="2 3" key="1">
    <citation type="journal article" date="2012" name="J. Bacteriol.">
        <title>Draft Genome Sequences for Two Metal-Reducing Pelosinus fermentans Strains Isolated from a Cr(VI)-Contaminated Site and for Type Strain R7.</title>
        <authorList>
            <person name="Brown S.D."/>
            <person name="Podar M."/>
            <person name="Klingeman D.M."/>
            <person name="Johnson C.M."/>
            <person name="Yang Z.K."/>
            <person name="Utturkar S.M."/>
            <person name="Land M.L."/>
            <person name="Mosher J.J."/>
            <person name="Hurt R.A.Jr."/>
            <person name="Phelps T.J."/>
            <person name="Palumbo A.V."/>
            <person name="Arkin A.P."/>
            <person name="Hazen T.C."/>
            <person name="Elias D.A."/>
        </authorList>
    </citation>
    <scope>NUCLEOTIDE SEQUENCE [LARGE SCALE GENOMIC DNA]</scope>
    <source>
        <strain evidence="2 3">B4</strain>
    </source>
</reference>
<dbReference type="AlphaFoldDB" id="I9B2N3"/>
<feature type="transmembrane region" description="Helical" evidence="1">
    <location>
        <begin position="246"/>
        <end position="272"/>
    </location>
</feature>
<dbReference type="EMBL" id="AKVJ01000021">
    <property type="protein sequence ID" value="EIW19372.1"/>
    <property type="molecule type" value="Genomic_DNA"/>
</dbReference>
<feature type="transmembrane region" description="Helical" evidence="1">
    <location>
        <begin position="78"/>
        <end position="98"/>
    </location>
</feature>
<dbReference type="GO" id="GO:0009389">
    <property type="term" value="F:dimethyl sulfoxide reductase activity"/>
    <property type="evidence" value="ECO:0007669"/>
    <property type="project" value="TreeGrafter"/>
</dbReference>
<keyword evidence="1" id="KW-1133">Transmembrane helix</keyword>
<dbReference type="Proteomes" id="UP000004324">
    <property type="component" value="Unassembled WGS sequence"/>
</dbReference>
<keyword evidence="3" id="KW-1185">Reference proteome</keyword>
<dbReference type="PANTHER" id="PTHR38095:SF2">
    <property type="entry name" value="ANAEROBIC DIMETHYL SULFOXIDE REDUCTASE CHAIN C"/>
    <property type="match status" value="1"/>
</dbReference>
<dbReference type="GO" id="GO:0019645">
    <property type="term" value="P:anaerobic electron transport chain"/>
    <property type="evidence" value="ECO:0007669"/>
    <property type="project" value="InterPro"/>
</dbReference>
<dbReference type="InterPro" id="IPR007059">
    <property type="entry name" value="DmsC"/>
</dbReference>
<dbReference type="OrthoDB" id="1681359at2"/>
<organism evidence="2 3">
    <name type="scientific">Pelosinus fermentans B4</name>
    <dbReference type="NCBI Taxonomy" id="1149862"/>
    <lineage>
        <taxon>Bacteria</taxon>
        <taxon>Bacillati</taxon>
        <taxon>Bacillota</taxon>
        <taxon>Negativicutes</taxon>
        <taxon>Selenomonadales</taxon>
        <taxon>Sporomusaceae</taxon>
        <taxon>Pelosinus</taxon>
    </lineage>
</organism>
<feature type="transmembrane region" description="Helical" evidence="1">
    <location>
        <begin position="215"/>
        <end position="234"/>
    </location>
</feature>
<feature type="transmembrane region" description="Helical" evidence="1">
    <location>
        <begin position="142"/>
        <end position="163"/>
    </location>
</feature>
<evidence type="ECO:0000313" key="2">
    <source>
        <dbReference type="EMBL" id="EIW19372.1"/>
    </source>
</evidence>
<name>I9B2N3_9FIRM</name>
<feature type="transmembrane region" description="Helical" evidence="1">
    <location>
        <begin position="110"/>
        <end position="136"/>
    </location>
</feature>
<dbReference type="PATRIC" id="fig|1149862.3.peg.1643"/>
<gene>
    <name evidence="2" type="ORF">FB4_3082</name>
</gene>
<feature type="transmembrane region" description="Helical" evidence="1">
    <location>
        <begin position="175"/>
        <end position="195"/>
    </location>
</feature>
<evidence type="ECO:0000313" key="3">
    <source>
        <dbReference type="Proteomes" id="UP000004324"/>
    </source>
</evidence>
<proteinExistence type="predicted"/>
<feature type="transmembrane region" description="Helical" evidence="1">
    <location>
        <begin position="6"/>
        <end position="27"/>
    </location>
</feature>
<dbReference type="Pfam" id="PF04976">
    <property type="entry name" value="DmsC"/>
    <property type="match status" value="1"/>
</dbReference>
<comment type="caution">
    <text evidence="2">The sequence shown here is derived from an EMBL/GenBank/DDBJ whole genome shotgun (WGS) entry which is preliminary data.</text>
</comment>
<keyword evidence="1" id="KW-0812">Transmembrane</keyword>
<dbReference type="GO" id="GO:0005886">
    <property type="term" value="C:plasma membrane"/>
    <property type="evidence" value="ECO:0007669"/>
    <property type="project" value="TreeGrafter"/>
</dbReference>
<keyword evidence="1" id="KW-0472">Membrane</keyword>
<sequence length="274" mass="29900">MMGEWALVLFTVFSQMAAGAFVSLWVLDTVKGNMKEATGTFVSQGVVLAMGLGLLASLGHLGHPLEAYRASAHFGTSWLSREVVLFGLFFFLTVVYYWQWRTGGARRLVGIIGSLVALLAVPTSGMVYVLAAIPAWNNFGPILFFLLTAVTLGPLYAAVLLMIKQYSLGKSLFQFVIAALACSCMSFALYLSLLISAGDVAALTGWNTMLSITFWLRLFIGWIAPLGILGYVLARQQWHISRYVILVFALVLIGELLGRELFYGSVVALTMFGL</sequence>
<evidence type="ECO:0000256" key="1">
    <source>
        <dbReference type="SAM" id="Phobius"/>
    </source>
</evidence>
<protein>
    <submittedName>
        <fullName evidence="2">DMSO reductase anchor subunit (DmsC)</fullName>
    </submittedName>
</protein>
<accession>I9B2N3</accession>
<dbReference type="RefSeq" id="WP_007932994.1">
    <property type="nucleotide sequence ID" value="NZ_AKVJ01000021.1"/>
</dbReference>
<dbReference type="GO" id="GO:0009390">
    <property type="term" value="C:dimethyl sulfoxide reductase complex"/>
    <property type="evidence" value="ECO:0007669"/>
    <property type="project" value="TreeGrafter"/>
</dbReference>
<feature type="transmembrane region" description="Helical" evidence="1">
    <location>
        <begin position="39"/>
        <end position="58"/>
    </location>
</feature>
<dbReference type="PANTHER" id="PTHR38095">
    <property type="entry name" value="ANAEROBIC DIMETHYL SULFOXIDE REDUCTASE CHAIN YNFH"/>
    <property type="match status" value="1"/>
</dbReference>